<evidence type="ECO:0000313" key="2">
    <source>
        <dbReference type="EMBL" id="KAL3778707.1"/>
    </source>
</evidence>
<dbReference type="EMBL" id="JALLPJ020000973">
    <property type="protein sequence ID" value="KAL3778707.1"/>
    <property type="molecule type" value="Genomic_DNA"/>
</dbReference>
<sequence length="369" mass="41360">MKAILYVASIILPVNFLALLYITESQTKCEQNGIPIKETCKCVDCHEDEVCGGLWKANHYPGMPLDEEVLAKKVHIVIAHCNKSLDWLPKYTDGFRNIASIHVISKCGVEAKVPSLGQTYVEVLKVENVGRCDHSYAHYITTILPTLTSQKQDDSVVVFLKDSVTDKIHQIDQLMKLDLMSLVRLASSENGFACGLSIVGGPSSAYHDVATLSQYNWELYGKGNRDYGAGDTVEFKSSFANLGDFYKTLNAKPSQEIVQVCYGGVFAASISNIKKQDMNVWKTLEKILERGDNIQEGHYSERSWARLLANPLKPFQIESLRKYATGVQEKIFSMHGPLIRQKHPTEVSFMNLNAYNGNEQKPRMRFIAA</sequence>
<protein>
    <submittedName>
        <fullName evidence="2">Uncharacterized protein</fullName>
    </submittedName>
</protein>
<evidence type="ECO:0000256" key="1">
    <source>
        <dbReference type="SAM" id="SignalP"/>
    </source>
</evidence>
<name>A0ABD3NS29_9STRA</name>
<feature type="signal peptide" evidence="1">
    <location>
        <begin position="1"/>
        <end position="25"/>
    </location>
</feature>
<organism evidence="2 3">
    <name type="scientific">Cyclotella atomus</name>
    <dbReference type="NCBI Taxonomy" id="382360"/>
    <lineage>
        <taxon>Eukaryota</taxon>
        <taxon>Sar</taxon>
        <taxon>Stramenopiles</taxon>
        <taxon>Ochrophyta</taxon>
        <taxon>Bacillariophyta</taxon>
        <taxon>Coscinodiscophyceae</taxon>
        <taxon>Thalassiosirophycidae</taxon>
        <taxon>Stephanodiscales</taxon>
        <taxon>Stephanodiscaceae</taxon>
        <taxon>Cyclotella</taxon>
    </lineage>
</organism>
<dbReference type="AlphaFoldDB" id="A0ABD3NS29"/>
<gene>
    <name evidence="2" type="ORF">ACHAWO_005379</name>
</gene>
<evidence type="ECO:0000313" key="3">
    <source>
        <dbReference type="Proteomes" id="UP001530400"/>
    </source>
</evidence>
<reference evidence="2 3" key="1">
    <citation type="submission" date="2024-10" db="EMBL/GenBank/DDBJ databases">
        <title>Updated reference genomes for cyclostephanoid diatoms.</title>
        <authorList>
            <person name="Roberts W.R."/>
            <person name="Alverson A.J."/>
        </authorList>
    </citation>
    <scope>NUCLEOTIDE SEQUENCE [LARGE SCALE GENOMIC DNA]</scope>
    <source>
        <strain evidence="2 3">AJA010-31</strain>
    </source>
</reference>
<proteinExistence type="predicted"/>
<keyword evidence="3" id="KW-1185">Reference proteome</keyword>
<comment type="caution">
    <text evidence="2">The sequence shown here is derived from an EMBL/GenBank/DDBJ whole genome shotgun (WGS) entry which is preliminary data.</text>
</comment>
<accession>A0ABD3NS29</accession>
<dbReference type="Proteomes" id="UP001530400">
    <property type="component" value="Unassembled WGS sequence"/>
</dbReference>
<keyword evidence="1" id="KW-0732">Signal</keyword>
<feature type="chain" id="PRO_5044884864" evidence="1">
    <location>
        <begin position="26"/>
        <end position="369"/>
    </location>
</feature>